<dbReference type="OrthoDB" id="799945at2"/>
<reference evidence="1 2" key="1">
    <citation type="submission" date="2019-01" db="EMBL/GenBank/DDBJ databases">
        <authorList>
            <person name="Chen W.-M."/>
        </authorList>
    </citation>
    <scope>NUCLEOTIDE SEQUENCE [LARGE SCALE GENOMIC DNA]</scope>
    <source>
        <strain evidence="1 2">YBJ-36</strain>
    </source>
</reference>
<dbReference type="Proteomes" id="UP000282759">
    <property type="component" value="Unassembled WGS sequence"/>
</dbReference>
<accession>A0A3S2V1C0</accession>
<gene>
    <name evidence="1" type="ORF">EOD41_11425</name>
</gene>
<organism evidence="1 2">
    <name type="scientific">Mucilaginibacter limnophilus</name>
    <dbReference type="NCBI Taxonomy" id="1932778"/>
    <lineage>
        <taxon>Bacteria</taxon>
        <taxon>Pseudomonadati</taxon>
        <taxon>Bacteroidota</taxon>
        <taxon>Sphingobacteriia</taxon>
        <taxon>Sphingobacteriales</taxon>
        <taxon>Sphingobacteriaceae</taxon>
        <taxon>Mucilaginibacter</taxon>
    </lineage>
</organism>
<proteinExistence type="predicted"/>
<protein>
    <submittedName>
        <fullName evidence="1">Uncharacterized protein</fullName>
    </submittedName>
</protein>
<name>A0A3S2V1C0_9SPHI</name>
<evidence type="ECO:0000313" key="2">
    <source>
        <dbReference type="Proteomes" id="UP000282759"/>
    </source>
</evidence>
<dbReference type="EMBL" id="SACK01000004">
    <property type="protein sequence ID" value="RVU00605.1"/>
    <property type="molecule type" value="Genomic_DNA"/>
</dbReference>
<sequence length="82" mass="9016">MAELFDATLTGSDSTIDGTVQLNNVDGFGPAYEFTSIDNTLHLIIAKDAEGNWMRVAGTEPYFTGWVDELAEQITIANQQQF</sequence>
<dbReference type="RefSeq" id="WP_127704946.1">
    <property type="nucleotide sequence ID" value="NZ_SACK01000004.1"/>
</dbReference>
<dbReference type="AlphaFoldDB" id="A0A3S2V1C0"/>
<comment type="caution">
    <text evidence="1">The sequence shown here is derived from an EMBL/GenBank/DDBJ whole genome shotgun (WGS) entry which is preliminary data.</text>
</comment>
<keyword evidence="2" id="KW-1185">Reference proteome</keyword>
<evidence type="ECO:0000313" key="1">
    <source>
        <dbReference type="EMBL" id="RVU00605.1"/>
    </source>
</evidence>